<gene>
    <name evidence="2" type="ORF">X474_22160</name>
</gene>
<feature type="signal peptide" evidence="1">
    <location>
        <begin position="1"/>
        <end position="24"/>
    </location>
</feature>
<accession>A0A0D2HML7</accession>
<sequence>MKHTALMLLVTVCVTALSLQGSYAADATNRAASLKTWRTQCSDPDPDMQIGYLEEAIALKDESILRICLRQTLNSDNADTRNLALRTAISARNRIIFETTMPAELTNAYKKAEKDKRKKKEVDGSPTARLYSVISNGLIFDIQNAELGSNRSLWFPIAGNTKADDRFSGRADVVGTKVIWTGEIAYTGGQYTTCDLQIKLVRGSRLEGTLKCEGMWTIPVRAPLF</sequence>
<dbReference type="AlphaFoldDB" id="A0A0D2HML7"/>
<evidence type="ECO:0000313" key="2">
    <source>
        <dbReference type="EMBL" id="KIX11843.1"/>
    </source>
</evidence>
<proteinExistence type="predicted"/>
<keyword evidence="3" id="KW-1185">Reference proteome</keyword>
<keyword evidence="1" id="KW-0732">Signal</keyword>
<dbReference type="OrthoDB" id="7851055at2"/>
<comment type="caution">
    <text evidence="2">The sequence shown here is derived from an EMBL/GenBank/DDBJ whole genome shotgun (WGS) entry which is preliminary data.</text>
</comment>
<dbReference type="EMBL" id="AZAC01000042">
    <property type="protein sequence ID" value="KIX11843.1"/>
    <property type="molecule type" value="Genomic_DNA"/>
</dbReference>
<dbReference type="Proteomes" id="UP000032233">
    <property type="component" value="Unassembled WGS sequence"/>
</dbReference>
<dbReference type="InParanoid" id="A0A0D2HML7"/>
<name>A0A0D2HML7_9BACT</name>
<evidence type="ECO:0000313" key="3">
    <source>
        <dbReference type="Proteomes" id="UP000032233"/>
    </source>
</evidence>
<evidence type="ECO:0000256" key="1">
    <source>
        <dbReference type="SAM" id="SignalP"/>
    </source>
</evidence>
<reference evidence="2 3" key="1">
    <citation type="submission" date="2013-11" db="EMBL/GenBank/DDBJ databases">
        <title>Metagenomic analysis of a methanogenic consortium involved in long chain n-alkane degradation.</title>
        <authorList>
            <person name="Davidova I.A."/>
            <person name="Callaghan A.V."/>
            <person name="Wawrik B."/>
            <person name="Pruitt S."/>
            <person name="Marks C."/>
            <person name="Duncan K.E."/>
            <person name="Suflita J.M."/>
        </authorList>
    </citation>
    <scope>NUCLEOTIDE SEQUENCE [LARGE SCALE GENOMIC DNA]</scope>
    <source>
        <strain evidence="2 3">SPR</strain>
    </source>
</reference>
<organism evidence="2 3">
    <name type="scientific">Dethiosulfatarculus sandiegensis</name>
    <dbReference type="NCBI Taxonomy" id="1429043"/>
    <lineage>
        <taxon>Bacteria</taxon>
        <taxon>Pseudomonadati</taxon>
        <taxon>Thermodesulfobacteriota</taxon>
        <taxon>Desulfarculia</taxon>
        <taxon>Desulfarculales</taxon>
        <taxon>Desulfarculaceae</taxon>
        <taxon>Dethiosulfatarculus</taxon>
    </lineage>
</organism>
<protein>
    <submittedName>
        <fullName evidence="2">Uncharacterized protein</fullName>
    </submittedName>
</protein>
<dbReference type="RefSeq" id="WP_044351488.1">
    <property type="nucleotide sequence ID" value="NZ_AZAC01000042.1"/>
</dbReference>
<feature type="chain" id="PRO_5002243800" evidence="1">
    <location>
        <begin position="25"/>
        <end position="225"/>
    </location>
</feature>